<dbReference type="PROSITE" id="PS00166">
    <property type="entry name" value="ENOYL_COA_HYDRATASE"/>
    <property type="match status" value="1"/>
</dbReference>
<dbReference type="EMBL" id="MABQ02000004">
    <property type="protein sequence ID" value="PCD38715.1"/>
    <property type="molecule type" value="Genomic_DNA"/>
</dbReference>
<dbReference type="GO" id="GO:0006635">
    <property type="term" value="P:fatty acid beta-oxidation"/>
    <property type="evidence" value="ECO:0007669"/>
    <property type="project" value="TreeGrafter"/>
</dbReference>
<dbReference type="AlphaFoldDB" id="A0A2H3H7T6"/>
<evidence type="ECO:0000313" key="3">
    <source>
        <dbReference type="EMBL" id="PCD38715.1"/>
    </source>
</evidence>
<protein>
    <recommendedName>
        <fullName evidence="5">Enoyl-CoA hydratase</fullName>
    </recommendedName>
</protein>
<dbReference type="SUPFAM" id="SSF52096">
    <property type="entry name" value="ClpP/crotonase"/>
    <property type="match status" value="1"/>
</dbReference>
<dbReference type="Proteomes" id="UP000219602">
    <property type="component" value="Chromosome 5"/>
</dbReference>
<dbReference type="Pfam" id="PF00378">
    <property type="entry name" value="ECH_1"/>
    <property type="match status" value="1"/>
</dbReference>
<dbReference type="PANTHER" id="PTHR11941">
    <property type="entry name" value="ENOYL-COA HYDRATASE-RELATED"/>
    <property type="match status" value="1"/>
</dbReference>
<dbReference type="STRING" id="327505.A0A2H3H7T6"/>
<sequence length="227" mass="25054">MLNPPTANHILLKFPRQHILLVTLNRPEQLDTLPRRTHIELSKVWSWYDSEPSLRCAWYEKNQSGIPSYDADGDCWLEHGFGGMSNRKGKKPIIAAVNGHYFGGGVEMMINSDLVIEGELAKFGLPEVSRGMGAISGALPRLIRIVGRQRASGMTLLGDTYSATQLADWGVINRIVPNDQVLEEALRWASRVAEHSPDAIILTGQGFLGGWDGEDPTLSTHKVNEGI</sequence>
<accession>A0A2H3H7T6</accession>
<comment type="similarity">
    <text evidence="1 2">Belongs to the enoyl-CoA hydratase/isomerase family.</text>
</comment>
<evidence type="ECO:0000256" key="2">
    <source>
        <dbReference type="RuleBase" id="RU003707"/>
    </source>
</evidence>
<proteinExistence type="inferred from homology"/>
<evidence type="ECO:0000313" key="4">
    <source>
        <dbReference type="Proteomes" id="UP000219602"/>
    </source>
</evidence>
<gene>
    <name evidence="3" type="ORF">AU210_007180</name>
</gene>
<organism evidence="3 4">
    <name type="scientific">Fusarium oxysporum f. sp. radicis-cucumerinum</name>
    <dbReference type="NCBI Taxonomy" id="327505"/>
    <lineage>
        <taxon>Eukaryota</taxon>
        <taxon>Fungi</taxon>
        <taxon>Dikarya</taxon>
        <taxon>Ascomycota</taxon>
        <taxon>Pezizomycotina</taxon>
        <taxon>Sordariomycetes</taxon>
        <taxon>Hypocreomycetidae</taxon>
        <taxon>Hypocreales</taxon>
        <taxon>Nectriaceae</taxon>
        <taxon>Fusarium</taxon>
        <taxon>Fusarium oxysporum species complex</taxon>
    </lineage>
</organism>
<evidence type="ECO:0000256" key="1">
    <source>
        <dbReference type="ARBA" id="ARBA00005254"/>
    </source>
</evidence>
<dbReference type="InterPro" id="IPR001753">
    <property type="entry name" value="Enoyl-CoA_hydra/iso"/>
</dbReference>
<evidence type="ECO:0008006" key="5">
    <source>
        <dbReference type="Google" id="ProtNLM"/>
    </source>
</evidence>
<dbReference type="Gene3D" id="3.90.226.10">
    <property type="entry name" value="2-enoyl-CoA Hydratase, Chain A, domain 1"/>
    <property type="match status" value="1"/>
</dbReference>
<reference evidence="3 4" key="1">
    <citation type="journal article" date="2016" name="Environ. Microbiol.">
        <title>Effector profiles distinguish formae speciales of Fusarium oxysporum.</title>
        <authorList>
            <person name="van Dam P."/>
            <person name="Fokkens L."/>
            <person name="Schmidt S.M."/>
            <person name="Linmans J.H."/>
            <person name="Kistler H.C."/>
            <person name="Ma L.J."/>
            <person name="Rep M."/>
        </authorList>
    </citation>
    <scope>NUCLEOTIDE SEQUENCE [LARGE SCALE GENOMIC DNA]</scope>
    <source>
        <strain evidence="3 4">Forc016</strain>
    </source>
</reference>
<dbReference type="InterPro" id="IPR018376">
    <property type="entry name" value="Enoyl-CoA_hyd/isom_CS"/>
</dbReference>
<dbReference type="InterPro" id="IPR029045">
    <property type="entry name" value="ClpP/crotonase-like_dom_sf"/>
</dbReference>
<dbReference type="GO" id="GO:0003824">
    <property type="term" value="F:catalytic activity"/>
    <property type="evidence" value="ECO:0007669"/>
    <property type="project" value="InterPro"/>
</dbReference>
<reference evidence="3 4" key="2">
    <citation type="journal article" date="2017" name="Sci. Rep.">
        <title>A mobile pathogenicity chromosome in Fusarium oxysporum for infection of multiple cucurbit species.</title>
        <authorList>
            <person name="van Dam P."/>
            <person name="Fokkens L."/>
            <person name="Ayukawa Y."/>
            <person name="van der Gragt M."/>
            <person name="Ter Horst A."/>
            <person name="Brankovics B."/>
            <person name="Houterman P.M."/>
            <person name="Arie T."/>
            <person name="Rep M."/>
        </authorList>
    </citation>
    <scope>NUCLEOTIDE SEQUENCE [LARGE SCALE GENOMIC DNA]</scope>
    <source>
        <strain evidence="3 4">Forc016</strain>
    </source>
</reference>
<dbReference type="GO" id="GO:0005739">
    <property type="term" value="C:mitochondrion"/>
    <property type="evidence" value="ECO:0007669"/>
    <property type="project" value="TreeGrafter"/>
</dbReference>
<dbReference type="CDD" id="cd06558">
    <property type="entry name" value="crotonase-like"/>
    <property type="match status" value="1"/>
</dbReference>
<dbReference type="PANTHER" id="PTHR11941:SF158">
    <property type="entry name" value="ENOYL-COA HYDRATASE (AFU_ORTHOLOGUE AFUA_2G10650)"/>
    <property type="match status" value="1"/>
</dbReference>
<name>A0A2H3H7T6_FUSOX</name>
<comment type="caution">
    <text evidence="3">The sequence shown here is derived from an EMBL/GenBank/DDBJ whole genome shotgun (WGS) entry which is preliminary data.</text>
</comment>